<name>A0ACC2HFU7_DALPE</name>
<gene>
    <name evidence="1" type="ORF">DPEC_G00019930</name>
</gene>
<keyword evidence="2" id="KW-1185">Reference proteome</keyword>
<protein>
    <submittedName>
        <fullName evidence="1">Uncharacterized protein</fullName>
    </submittedName>
</protein>
<organism evidence="1 2">
    <name type="scientific">Dallia pectoralis</name>
    <name type="common">Alaska blackfish</name>
    <dbReference type="NCBI Taxonomy" id="75939"/>
    <lineage>
        <taxon>Eukaryota</taxon>
        <taxon>Metazoa</taxon>
        <taxon>Chordata</taxon>
        <taxon>Craniata</taxon>
        <taxon>Vertebrata</taxon>
        <taxon>Euteleostomi</taxon>
        <taxon>Actinopterygii</taxon>
        <taxon>Neopterygii</taxon>
        <taxon>Teleostei</taxon>
        <taxon>Protacanthopterygii</taxon>
        <taxon>Esociformes</taxon>
        <taxon>Umbridae</taxon>
        <taxon>Dallia</taxon>
    </lineage>
</organism>
<comment type="caution">
    <text evidence="1">The sequence shown here is derived from an EMBL/GenBank/DDBJ whole genome shotgun (WGS) entry which is preliminary data.</text>
</comment>
<evidence type="ECO:0000313" key="2">
    <source>
        <dbReference type="Proteomes" id="UP001157502"/>
    </source>
</evidence>
<reference evidence="1" key="1">
    <citation type="submission" date="2021-05" db="EMBL/GenBank/DDBJ databases">
        <authorList>
            <person name="Pan Q."/>
            <person name="Jouanno E."/>
            <person name="Zahm M."/>
            <person name="Klopp C."/>
            <person name="Cabau C."/>
            <person name="Louis A."/>
            <person name="Berthelot C."/>
            <person name="Parey E."/>
            <person name="Roest Crollius H."/>
            <person name="Montfort J."/>
            <person name="Robinson-Rechavi M."/>
            <person name="Bouchez O."/>
            <person name="Lampietro C."/>
            <person name="Lopez Roques C."/>
            <person name="Donnadieu C."/>
            <person name="Postlethwait J."/>
            <person name="Bobe J."/>
            <person name="Dillon D."/>
            <person name="Chandos A."/>
            <person name="von Hippel F."/>
            <person name="Guiguen Y."/>
        </authorList>
    </citation>
    <scope>NUCLEOTIDE SEQUENCE</scope>
    <source>
        <strain evidence="1">YG-Jan2019</strain>
    </source>
</reference>
<accession>A0ACC2HFU7</accession>
<dbReference type="Proteomes" id="UP001157502">
    <property type="component" value="Chromosome 2"/>
</dbReference>
<proteinExistence type="predicted"/>
<sequence length="259" mass="28957">MRWPPLKPKLVSFTLSAPWCHNRTKTLSITLHTQGDMAFLTNLAVWLAVACICQHLMVTNSQGSKKRGMKKQKEGPKDESQPKITGLSPVNSLPKANGVFKGKFTTRDKAQCTWLATGADYFMLGVTCKKGEKSFDCEYVSRPTTCPGYETNPTAYWKQIARSLKKHKKLCSDSSALVKAGMCRNAPHDAHFKLNRKHRDIVVPIPRNTVQTPYSLSEQSTPSAKSCAVQNKKRADEYCAESWSSLCAFLFSMVQNDEC</sequence>
<dbReference type="EMBL" id="CM055729">
    <property type="protein sequence ID" value="KAJ8014839.1"/>
    <property type="molecule type" value="Genomic_DNA"/>
</dbReference>
<evidence type="ECO:0000313" key="1">
    <source>
        <dbReference type="EMBL" id="KAJ8014839.1"/>
    </source>
</evidence>